<accession>A0ABX1MWS1</accession>
<dbReference type="RefSeq" id="WP_169197508.1">
    <property type="nucleotide sequence ID" value="NZ_WTVH02000009.1"/>
</dbReference>
<reference evidence="1" key="1">
    <citation type="submission" date="2019-12" db="EMBL/GenBank/DDBJ databases">
        <title>Comparative genomics gives insights into the taxonomy of the Azoarcus-Aromatoleum group and reveals separate origins of nif in the plant-associated Azoarcus and non-plant-associated Aromatoleum sub-groups.</title>
        <authorList>
            <person name="Lafos M."/>
            <person name="Maluk M."/>
            <person name="Batista M."/>
            <person name="Junghare M."/>
            <person name="Carmona M."/>
            <person name="Faoro H."/>
            <person name="Cruz L.M."/>
            <person name="Battistoni F."/>
            <person name="De Souza E."/>
            <person name="Pedrosa F."/>
            <person name="Chen W.-M."/>
            <person name="Poole P.S."/>
            <person name="Dixon R.A."/>
            <person name="James E.K."/>
        </authorList>
    </citation>
    <scope>NUCLEOTIDE SEQUENCE</scope>
    <source>
        <strain evidence="1">U120</strain>
    </source>
</reference>
<organism evidence="1 2">
    <name type="scientific">Aromatoleum buckelii</name>
    <dbReference type="NCBI Taxonomy" id="200254"/>
    <lineage>
        <taxon>Bacteria</taxon>
        <taxon>Pseudomonadati</taxon>
        <taxon>Pseudomonadota</taxon>
        <taxon>Betaproteobacteria</taxon>
        <taxon>Rhodocyclales</taxon>
        <taxon>Rhodocyclaceae</taxon>
        <taxon>Aromatoleum</taxon>
    </lineage>
</organism>
<dbReference type="Gene3D" id="2.50.20.10">
    <property type="entry name" value="Lipoprotein localisation LolA/LolB/LppX"/>
    <property type="match status" value="1"/>
</dbReference>
<dbReference type="EMBL" id="WTVH01000002">
    <property type="protein sequence ID" value="NMF92193.1"/>
    <property type="molecule type" value="Genomic_DNA"/>
</dbReference>
<keyword evidence="2" id="KW-1185">Reference proteome</keyword>
<comment type="caution">
    <text evidence="1">The sequence shown here is derived from an EMBL/GenBank/DDBJ whole genome shotgun (WGS) entry which is preliminary data.</text>
</comment>
<evidence type="ECO:0000313" key="1">
    <source>
        <dbReference type="EMBL" id="NMF92193.1"/>
    </source>
</evidence>
<protein>
    <recommendedName>
        <fullName evidence="3">DUF1571 domain-containing protein</fullName>
    </recommendedName>
</protein>
<gene>
    <name evidence="1" type="ORF">GO608_02465</name>
</gene>
<evidence type="ECO:0008006" key="3">
    <source>
        <dbReference type="Google" id="ProtNLM"/>
    </source>
</evidence>
<sequence>MADLLDEAEAHFRALESYRATLHSIGPNGDRQVMRYFYRKPGWVRIDCVEPHRGAVLIYDPGARKVRLWTFGLGFGWGFGFMPALSLAPDNPLVRSPRGHTVDRSDVGALFENLQSLRAGGSFTPLGEGAISGEPAVGFEVAGAAGLIVDGAHRNRVWLAQDTLFPRRVENFDEADDLVEIVDLIDVELDVDFPERFFAP</sequence>
<proteinExistence type="predicted"/>
<evidence type="ECO:0000313" key="2">
    <source>
        <dbReference type="Proteomes" id="UP000601990"/>
    </source>
</evidence>
<name>A0ABX1MWS1_9RHOO</name>
<dbReference type="Proteomes" id="UP000601990">
    <property type="component" value="Unassembled WGS sequence"/>
</dbReference>